<dbReference type="Proteomes" id="UP000816034">
    <property type="component" value="Unassembled WGS sequence"/>
</dbReference>
<organism evidence="9 10">
    <name type="scientific">Naegleria lovaniensis</name>
    <name type="common">Amoeba</name>
    <dbReference type="NCBI Taxonomy" id="51637"/>
    <lineage>
        <taxon>Eukaryota</taxon>
        <taxon>Discoba</taxon>
        <taxon>Heterolobosea</taxon>
        <taxon>Tetramitia</taxon>
        <taxon>Eutetramitia</taxon>
        <taxon>Vahlkampfiidae</taxon>
        <taxon>Naegleria</taxon>
    </lineage>
</organism>
<comment type="subcellular location">
    <subcellularLocation>
        <location evidence="1">Cell membrane</location>
        <topology evidence="1">Multi-pass membrane protein</topology>
    </subcellularLocation>
</comment>
<feature type="transmembrane region" description="Helical" evidence="8">
    <location>
        <begin position="453"/>
        <end position="474"/>
    </location>
</feature>
<feature type="compositionally biased region" description="Acidic residues" evidence="7">
    <location>
        <begin position="122"/>
        <end position="131"/>
    </location>
</feature>
<feature type="transmembrane region" description="Helical" evidence="8">
    <location>
        <begin position="231"/>
        <end position="257"/>
    </location>
</feature>
<feature type="compositionally biased region" description="Polar residues" evidence="7">
    <location>
        <begin position="150"/>
        <end position="170"/>
    </location>
</feature>
<feature type="transmembrane region" description="Helical" evidence="8">
    <location>
        <begin position="423"/>
        <end position="441"/>
    </location>
</feature>
<evidence type="ECO:0000256" key="1">
    <source>
        <dbReference type="ARBA" id="ARBA00004651"/>
    </source>
</evidence>
<dbReference type="EMBL" id="PYSW02000022">
    <property type="protein sequence ID" value="KAG2382816.1"/>
    <property type="molecule type" value="Genomic_DNA"/>
</dbReference>
<gene>
    <name evidence="9" type="ORF">C9374_004783</name>
</gene>
<dbReference type="InterPro" id="IPR021910">
    <property type="entry name" value="NGX6/PGAP6/MYMK"/>
</dbReference>
<protein>
    <submittedName>
        <fullName evidence="9">Uncharacterized protein</fullName>
    </submittedName>
</protein>
<keyword evidence="6 8" id="KW-0472">Membrane</keyword>
<evidence type="ECO:0000256" key="7">
    <source>
        <dbReference type="SAM" id="MobiDB-lite"/>
    </source>
</evidence>
<feature type="transmembrane region" description="Helical" evidence="8">
    <location>
        <begin position="204"/>
        <end position="225"/>
    </location>
</feature>
<reference evidence="9 10" key="1">
    <citation type="journal article" date="2018" name="BMC Genomics">
        <title>The genome of Naegleria lovaniensis, the basis for a comparative approach to unravel pathogenicity factors of the human pathogenic amoeba N. fowleri.</title>
        <authorList>
            <person name="Liechti N."/>
            <person name="Schurch N."/>
            <person name="Bruggmann R."/>
            <person name="Wittwer M."/>
        </authorList>
    </citation>
    <scope>NUCLEOTIDE SEQUENCE [LARGE SCALE GENOMIC DNA]</scope>
    <source>
        <strain evidence="9 10">ATCC 30569</strain>
    </source>
</reference>
<dbReference type="Pfam" id="PF12036">
    <property type="entry name" value="DUF3522"/>
    <property type="match status" value="2"/>
</dbReference>
<comment type="caution">
    <text evidence="9">The sequence shown here is derived from an EMBL/GenBank/DDBJ whole genome shotgun (WGS) entry which is preliminary data.</text>
</comment>
<feature type="transmembrane region" description="Helical" evidence="8">
    <location>
        <begin position="49"/>
        <end position="71"/>
    </location>
</feature>
<keyword evidence="4 8" id="KW-0812">Transmembrane</keyword>
<dbReference type="RefSeq" id="XP_044548495.1">
    <property type="nucleotide sequence ID" value="XM_044694460.1"/>
</dbReference>
<evidence type="ECO:0000313" key="10">
    <source>
        <dbReference type="Proteomes" id="UP000816034"/>
    </source>
</evidence>
<evidence type="ECO:0000256" key="4">
    <source>
        <dbReference type="ARBA" id="ARBA00022692"/>
    </source>
</evidence>
<comment type="similarity">
    <text evidence="2">Belongs to the TMEM8 family.</text>
</comment>
<proteinExistence type="inferred from homology"/>
<sequence>MTLQPNSPRSPVWFEPNRTTITATTTQSRVSLSERRRPATSLKHDSSRLFLPVFLLFGILFIALTYCWTYPIHQHDAGNVHNEKVALFKQIFSSSFIFVQAQIPVMPLMPQEPQRKRRVTTDLDENDDDEEEHKQAPIPLPKLDLDLGEQQENNDQQNPTTINNSPQNKPTEGKKADAATPKPPPEGLVENFFDFYQRYSTEKWLEVLVVVCTNAFVFPLIIVALKINLPFMAVIGFGTFVTSTFYHTGETLFVEIFGMNYGRWHRLDNIFIILSLQQLFFFLCTTCPPNHFAWTEYGHSKMNAFEKLFTSCYDPSSDASLDNLSHGDGGEFGGSLPMNGGSSSNSSSFNLMPPVESDNDMDGDPEMALQHTYKTLPPYQSRKVRAETRRILLQQSKFYEWMLWGSLFFTLVCQEKAPWEEYYTFLPIIVPSVIVIARCLFLLESHLRPSYRFGWICAGVISLLLGLACFIKGLDNFNDYLRLWHGMWHVFGSLGFFCFFMGKKPLDMIELQKAIHEKMLLRNEKKVK</sequence>
<accession>A0AA88GKT7</accession>
<feature type="transmembrane region" description="Helical" evidence="8">
    <location>
        <begin position="486"/>
        <end position="502"/>
    </location>
</feature>
<dbReference type="AlphaFoldDB" id="A0AA88GKT7"/>
<feature type="transmembrane region" description="Helical" evidence="8">
    <location>
        <begin position="91"/>
        <end position="109"/>
    </location>
</feature>
<evidence type="ECO:0000256" key="5">
    <source>
        <dbReference type="ARBA" id="ARBA00022989"/>
    </source>
</evidence>
<evidence type="ECO:0000313" key="9">
    <source>
        <dbReference type="EMBL" id="KAG2382816.1"/>
    </source>
</evidence>
<keyword evidence="10" id="KW-1185">Reference proteome</keyword>
<dbReference type="GO" id="GO:0005886">
    <property type="term" value="C:plasma membrane"/>
    <property type="evidence" value="ECO:0007669"/>
    <property type="project" value="UniProtKB-SubCell"/>
</dbReference>
<dbReference type="GeneID" id="68097238"/>
<evidence type="ECO:0000256" key="8">
    <source>
        <dbReference type="SAM" id="Phobius"/>
    </source>
</evidence>
<name>A0AA88GKT7_NAELO</name>
<evidence type="ECO:0000256" key="2">
    <source>
        <dbReference type="ARBA" id="ARBA00005542"/>
    </source>
</evidence>
<keyword evidence="3" id="KW-1003">Cell membrane</keyword>
<keyword evidence="5 8" id="KW-1133">Transmembrane helix</keyword>
<evidence type="ECO:0000256" key="6">
    <source>
        <dbReference type="ARBA" id="ARBA00023136"/>
    </source>
</evidence>
<dbReference type="PANTHER" id="PTHR36561:SF2">
    <property type="entry name" value="HAEMOLYSIN-III RELATED"/>
    <property type="match status" value="1"/>
</dbReference>
<evidence type="ECO:0000256" key="3">
    <source>
        <dbReference type="ARBA" id="ARBA00022475"/>
    </source>
</evidence>
<dbReference type="PANTHER" id="PTHR36561">
    <property type="entry name" value="HAEMOLYSIN-III RELATED-RELATED"/>
    <property type="match status" value="1"/>
</dbReference>
<feature type="region of interest" description="Disordered" evidence="7">
    <location>
        <begin position="109"/>
        <end position="185"/>
    </location>
</feature>